<evidence type="ECO:0000256" key="1">
    <source>
        <dbReference type="ARBA" id="ARBA00004128"/>
    </source>
</evidence>
<keyword evidence="8" id="KW-0813">Transport</keyword>
<organism evidence="10 11">
    <name type="scientific">Rhynchospora breviuscula</name>
    <dbReference type="NCBI Taxonomy" id="2022672"/>
    <lineage>
        <taxon>Eukaryota</taxon>
        <taxon>Viridiplantae</taxon>
        <taxon>Streptophyta</taxon>
        <taxon>Embryophyta</taxon>
        <taxon>Tracheophyta</taxon>
        <taxon>Spermatophyta</taxon>
        <taxon>Magnoliopsida</taxon>
        <taxon>Liliopsida</taxon>
        <taxon>Poales</taxon>
        <taxon>Cyperaceae</taxon>
        <taxon>Cyperoideae</taxon>
        <taxon>Rhynchosporeae</taxon>
        <taxon>Rhynchospora</taxon>
    </lineage>
</organism>
<name>A0A9Q0CYP0_9POAL</name>
<dbReference type="PANTHER" id="PTHR45665:SF23">
    <property type="entry name" value="AQUAPORIN TIP3-2-RELATED"/>
    <property type="match status" value="1"/>
</dbReference>
<comment type="similarity">
    <text evidence="7">Belongs to the MIP/aquaporin (TC 1.A.8) family. TIP (TC 1.A.8.10) subfamily.</text>
</comment>
<dbReference type="InterPro" id="IPR034294">
    <property type="entry name" value="Aquaporin_transptr"/>
</dbReference>
<evidence type="ECO:0000256" key="8">
    <source>
        <dbReference type="RuleBase" id="RU000477"/>
    </source>
</evidence>
<evidence type="ECO:0000256" key="6">
    <source>
        <dbReference type="ARBA" id="ARBA00023136"/>
    </source>
</evidence>
<keyword evidence="11" id="KW-1185">Reference proteome</keyword>
<evidence type="ECO:0008006" key="12">
    <source>
        <dbReference type="Google" id="ProtNLM"/>
    </source>
</evidence>
<evidence type="ECO:0000256" key="3">
    <source>
        <dbReference type="ARBA" id="ARBA00022692"/>
    </source>
</evidence>
<proteinExistence type="inferred from homology"/>
<feature type="transmembrane region" description="Helical" evidence="9">
    <location>
        <begin position="140"/>
        <end position="160"/>
    </location>
</feature>
<comment type="subcellular location">
    <subcellularLocation>
        <location evidence="1">Vacuole membrane</location>
        <topology evidence="1">Multi-pass membrane protein</topology>
    </subcellularLocation>
</comment>
<protein>
    <recommendedName>
        <fullName evidence="12">Aquaporin TIP3-1</fullName>
    </recommendedName>
</protein>
<evidence type="ECO:0000256" key="2">
    <source>
        <dbReference type="ARBA" id="ARBA00022554"/>
    </source>
</evidence>
<evidence type="ECO:0000256" key="5">
    <source>
        <dbReference type="ARBA" id="ARBA00022989"/>
    </source>
</evidence>
<dbReference type="Proteomes" id="UP001151287">
    <property type="component" value="Unassembled WGS sequence"/>
</dbReference>
<gene>
    <name evidence="10" type="ORF">LUZ63_001876</name>
</gene>
<evidence type="ECO:0000256" key="9">
    <source>
        <dbReference type="SAM" id="Phobius"/>
    </source>
</evidence>
<dbReference type="GO" id="GO:0005774">
    <property type="term" value="C:vacuolar membrane"/>
    <property type="evidence" value="ECO:0007669"/>
    <property type="project" value="UniProtKB-SubCell"/>
</dbReference>
<evidence type="ECO:0000313" key="11">
    <source>
        <dbReference type="Proteomes" id="UP001151287"/>
    </source>
</evidence>
<dbReference type="GO" id="GO:0015250">
    <property type="term" value="F:water channel activity"/>
    <property type="evidence" value="ECO:0007669"/>
    <property type="project" value="TreeGrafter"/>
</dbReference>
<feature type="transmembrane region" description="Helical" evidence="9">
    <location>
        <begin position="99"/>
        <end position="120"/>
    </location>
</feature>
<evidence type="ECO:0000313" key="10">
    <source>
        <dbReference type="EMBL" id="KAJ1702097.1"/>
    </source>
</evidence>
<keyword evidence="5 9" id="KW-1133">Transmembrane helix</keyword>
<accession>A0A9Q0CYP0</accession>
<dbReference type="Gene3D" id="1.20.1080.10">
    <property type="entry name" value="Glycerol uptake facilitator protein"/>
    <property type="match status" value="1"/>
</dbReference>
<dbReference type="InterPro" id="IPR023271">
    <property type="entry name" value="Aquaporin-like"/>
</dbReference>
<keyword evidence="4" id="KW-0677">Repeat</keyword>
<feature type="transmembrane region" description="Helical" evidence="9">
    <location>
        <begin position="216"/>
        <end position="233"/>
    </location>
</feature>
<feature type="transmembrane region" description="Helical" evidence="9">
    <location>
        <begin position="172"/>
        <end position="192"/>
    </location>
</feature>
<dbReference type="PRINTS" id="PR00783">
    <property type="entry name" value="MINTRINSICP"/>
</dbReference>
<feature type="transmembrane region" description="Helical" evidence="9">
    <location>
        <begin position="20"/>
        <end position="37"/>
    </location>
</feature>
<dbReference type="OrthoDB" id="3222at2759"/>
<keyword evidence="6 9" id="KW-0472">Membrane</keyword>
<dbReference type="EMBL" id="JAMQYH010000001">
    <property type="protein sequence ID" value="KAJ1702097.1"/>
    <property type="molecule type" value="Genomic_DNA"/>
</dbReference>
<dbReference type="AlphaFoldDB" id="A0A9Q0CYP0"/>
<dbReference type="Pfam" id="PF00230">
    <property type="entry name" value="MIP"/>
    <property type="match status" value="1"/>
</dbReference>
<keyword evidence="2" id="KW-0926">Vacuole</keyword>
<evidence type="ECO:0000256" key="4">
    <source>
        <dbReference type="ARBA" id="ARBA00022737"/>
    </source>
</evidence>
<dbReference type="PANTHER" id="PTHR45665">
    <property type="entry name" value="AQUAPORIN-8"/>
    <property type="match status" value="1"/>
</dbReference>
<dbReference type="InterPro" id="IPR000425">
    <property type="entry name" value="MIP"/>
</dbReference>
<sequence length="251" mass="26040">MRAIRFAIGRREEACQLNTIRAAISELVATALYVFAAEGSTLALGKLYGSTSHASGLLLVALAHAFAYSAAVAVSSSLSSGYANPAITFGALLGGRISLIRALFYWSAQLLGSVGASLVLRITTGGMRPHGLSLALGVSGWNALLLEAVTSFGLMYSIYATSIDPRRGTGNAIAPVAAGFFVGANTIAGGPFDGAAMNPARVFGPALVGWRWGNQWVYWIGPFLGSGVAGLIYECLMIPQEFAPCTSSIVV</sequence>
<reference evidence="10" key="1">
    <citation type="journal article" date="2022" name="Cell">
        <title>Repeat-based holocentromeres influence genome architecture and karyotype evolution.</title>
        <authorList>
            <person name="Hofstatter P.G."/>
            <person name="Thangavel G."/>
            <person name="Lux T."/>
            <person name="Neumann P."/>
            <person name="Vondrak T."/>
            <person name="Novak P."/>
            <person name="Zhang M."/>
            <person name="Costa L."/>
            <person name="Castellani M."/>
            <person name="Scott A."/>
            <person name="Toegelov H."/>
            <person name="Fuchs J."/>
            <person name="Mata-Sucre Y."/>
            <person name="Dias Y."/>
            <person name="Vanzela A.L.L."/>
            <person name="Huettel B."/>
            <person name="Almeida C.C.S."/>
            <person name="Simkova H."/>
            <person name="Souza G."/>
            <person name="Pedrosa-Harand A."/>
            <person name="Macas J."/>
            <person name="Mayer K.F.X."/>
            <person name="Houben A."/>
            <person name="Marques A."/>
        </authorList>
    </citation>
    <scope>NUCLEOTIDE SEQUENCE</scope>
    <source>
        <strain evidence="10">RhyBre1mFocal</strain>
    </source>
</reference>
<dbReference type="SUPFAM" id="SSF81338">
    <property type="entry name" value="Aquaporin-like"/>
    <property type="match status" value="1"/>
</dbReference>
<feature type="transmembrane region" description="Helical" evidence="9">
    <location>
        <begin position="57"/>
        <end position="78"/>
    </location>
</feature>
<comment type="caution">
    <text evidence="10">The sequence shown here is derived from an EMBL/GenBank/DDBJ whole genome shotgun (WGS) entry which is preliminary data.</text>
</comment>
<keyword evidence="3 8" id="KW-0812">Transmembrane</keyword>
<evidence type="ECO:0000256" key="7">
    <source>
        <dbReference type="ARBA" id="ARBA00038477"/>
    </source>
</evidence>